<name>A0ABV9A5L3_9ACTN</name>
<evidence type="ECO:0000256" key="2">
    <source>
        <dbReference type="ARBA" id="ARBA00023315"/>
    </source>
</evidence>
<gene>
    <name evidence="4" type="ORF">ACFPA8_06680</name>
</gene>
<reference evidence="5" key="1">
    <citation type="journal article" date="2019" name="Int. J. Syst. Evol. Microbiol.">
        <title>The Global Catalogue of Microorganisms (GCM) 10K type strain sequencing project: providing services to taxonomists for standard genome sequencing and annotation.</title>
        <authorList>
            <consortium name="The Broad Institute Genomics Platform"/>
            <consortium name="The Broad Institute Genome Sequencing Center for Infectious Disease"/>
            <person name="Wu L."/>
            <person name="Ma J."/>
        </authorList>
    </citation>
    <scope>NUCLEOTIDE SEQUENCE [LARGE SCALE GENOMIC DNA]</scope>
    <source>
        <strain evidence="5">CGMCC 4.7357</strain>
    </source>
</reference>
<organism evidence="4 5">
    <name type="scientific">Streptomyces ovatisporus</name>
    <dbReference type="NCBI Taxonomy" id="1128682"/>
    <lineage>
        <taxon>Bacteria</taxon>
        <taxon>Bacillati</taxon>
        <taxon>Actinomycetota</taxon>
        <taxon>Actinomycetes</taxon>
        <taxon>Kitasatosporales</taxon>
        <taxon>Streptomycetaceae</taxon>
        <taxon>Streptomyces</taxon>
    </lineage>
</organism>
<keyword evidence="1 4" id="KW-0808">Transferase</keyword>
<proteinExistence type="predicted"/>
<dbReference type="RefSeq" id="WP_386444681.1">
    <property type="nucleotide sequence ID" value="NZ_JBHSFH010000004.1"/>
</dbReference>
<feature type="domain" description="N-acetyltransferase" evidence="3">
    <location>
        <begin position="163"/>
        <end position="309"/>
    </location>
</feature>
<dbReference type="InterPro" id="IPR016181">
    <property type="entry name" value="Acyl_CoA_acyltransferase"/>
</dbReference>
<dbReference type="Pfam" id="PF00583">
    <property type="entry name" value="Acetyltransf_1"/>
    <property type="match status" value="1"/>
</dbReference>
<evidence type="ECO:0000259" key="3">
    <source>
        <dbReference type="PROSITE" id="PS51186"/>
    </source>
</evidence>
<dbReference type="SUPFAM" id="SSF55729">
    <property type="entry name" value="Acyl-CoA N-acyltransferases (Nat)"/>
    <property type="match status" value="2"/>
</dbReference>
<evidence type="ECO:0000313" key="4">
    <source>
        <dbReference type="EMBL" id="MFC4493818.1"/>
    </source>
</evidence>
<dbReference type="CDD" id="cd04301">
    <property type="entry name" value="NAT_SF"/>
    <property type="match status" value="2"/>
</dbReference>
<comment type="caution">
    <text evidence="4">The sequence shown here is derived from an EMBL/GenBank/DDBJ whole genome shotgun (WGS) entry which is preliminary data.</text>
</comment>
<dbReference type="GO" id="GO:0016746">
    <property type="term" value="F:acyltransferase activity"/>
    <property type="evidence" value="ECO:0007669"/>
    <property type="project" value="UniProtKB-KW"/>
</dbReference>
<dbReference type="PANTHER" id="PTHR43877">
    <property type="entry name" value="AMINOALKYLPHOSPHONATE N-ACETYLTRANSFERASE-RELATED-RELATED"/>
    <property type="match status" value="1"/>
</dbReference>
<sequence>MPLMVRPAVPGDAPVICELLNTVDVAETGAPETDLRTVANDLGHPQADLARNSWLAFHGGELVAYGLLWNDSSAERVDTDLYVRPGHQGAGGRLLGLMEARAVESAAGTGADHAVVHLTLAAATTVDTAELRERGWRTVRRHNVLTRPLSAAEDTAPPAPGGLTLRDCRDESDRRRAHELVEETFADHFGHHPRGYEEWLHDLGEGMDWSLVWIAALDGLGDVAVVLTRDDRSAMAWIRNLGVRAPARGRGLASHLLRHAFGVYAARGRERIGLGVDTANATGALRLYTAHGMTLHFAADTWEVTLPAT</sequence>
<feature type="domain" description="N-acetyltransferase" evidence="3">
    <location>
        <begin position="3"/>
        <end position="150"/>
    </location>
</feature>
<dbReference type="InterPro" id="IPR000182">
    <property type="entry name" value="GNAT_dom"/>
</dbReference>
<dbReference type="InterPro" id="IPR050832">
    <property type="entry name" value="Bact_Acetyltransf"/>
</dbReference>
<dbReference type="Proteomes" id="UP001595997">
    <property type="component" value="Unassembled WGS sequence"/>
</dbReference>
<keyword evidence="5" id="KW-1185">Reference proteome</keyword>
<dbReference type="PROSITE" id="PS51186">
    <property type="entry name" value="GNAT"/>
    <property type="match status" value="2"/>
</dbReference>
<protein>
    <submittedName>
        <fullName evidence="4">GNAT family N-acetyltransferase</fullName>
        <ecNumber evidence="4">2.3.1.-</ecNumber>
    </submittedName>
</protein>
<evidence type="ECO:0000256" key="1">
    <source>
        <dbReference type="ARBA" id="ARBA00022679"/>
    </source>
</evidence>
<accession>A0ABV9A5L3</accession>
<dbReference type="EMBL" id="JBHSFH010000004">
    <property type="protein sequence ID" value="MFC4493818.1"/>
    <property type="molecule type" value="Genomic_DNA"/>
</dbReference>
<dbReference type="EC" id="2.3.1.-" evidence="4"/>
<keyword evidence="2 4" id="KW-0012">Acyltransferase</keyword>
<evidence type="ECO:0000313" key="5">
    <source>
        <dbReference type="Proteomes" id="UP001595997"/>
    </source>
</evidence>
<dbReference type="Gene3D" id="3.40.630.30">
    <property type="match status" value="1"/>
</dbReference>